<feature type="compositionally biased region" description="Low complexity" evidence="1">
    <location>
        <begin position="127"/>
        <end position="149"/>
    </location>
</feature>
<proteinExistence type="predicted"/>
<feature type="compositionally biased region" description="Polar residues" evidence="1">
    <location>
        <begin position="7"/>
        <end position="24"/>
    </location>
</feature>
<dbReference type="Proteomes" id="UP000276542">
    <property type="component" value="Unassembled WGS sequence"/>
</dbReference>
<keyword evidence="3" id="KW-1185">Reference proteome</keyword>
<feature type="region of interest" description="Disordered" evidence="1">
    <location>
        <begin position="116"/>
        <end position="156"/>
    </location>
</feature>
<name>A0A3A5H7Z9_9ACTN</name>
<evidence type="ECO:0000313" key="3">
    <source>
        <dbReference type="Proteomes" id="UP000276542"/>
    </source>
</evidence>
<dbReference type="AlphaFoldDB" id="A0A3A5H7Z9"/>
<evidence type="ECO:0008006" key="4">
    <source>
        <dbReference type="Google" id="ProtNLM"/>
    </source>
</evidence>
<evidence type="ECO:0000256" key="1">
    <source>
        <dbReference type="SAM" id="MobiDB-lite"/>
    </source>
</evidence>
<comment type="caution">
    <text evidence="2">The sequence shown here is derived from an EMBL/GenBank/DDBJ whole genome shotgun (WGS) entry which is preliminary data.</text>
</comment>
<evidence type="ECO:0000313" key="2">
    <source>
        <dbReference type="EMBL" id="RJS45988.1"/>
    </source>
</evidence>
<dbReference type="EMBL" id="QYRP01000002">
    <property type="protein sequence ID" value="RJS45988.1"/>
    <property type="molecule type" value="Genomic_DNA"/>
</dbReference>
<protein>
    <recommendedName>
        <fullName evidence="4">Lipoprotein</fullName>
    </recommendedName>
</protein>
<feature type="region of interest" description="Disordered" evidence="1">
    <location>
        <begin position="1"/>
        <end position="32"/>
    </location>
</feature>
<accession>A0A3A5H7Z9</accession>
<organism evidence="2 3">
    <name type="scientific">Nocardioides cavernaquae</name>
    <dbReference type="NCBI Taxonomy" id="2321396"/>
    <lineage>
        <taxon>Bacteria</taxon>
        <taxon>Bacillati</taxon>
        <taxon>Actinomycetota</taxon>
        <taxon>Actinomycetes</taxon>
        <taxon>Propionibacteriales</taxon>
        <taxon>Nocardioidaceae</taxon>
        <taxon>Nocardioides</taxon>
    </lineage>
</organism>
<gene>
    <name evidence="2" type="ORF">D4739_06935</name>
</gene>
<sequence>MNGCGDTKQTPQQLPSTSHSQSPSPANPHGEALKCLVEGSPWEADTERLARETVERISMGQLKDFHTTGAATLTVDEELRARYAQDTTTTASMDLPAGQSLTSVVHTKGTVTGTWTEEDGKLVPTSGWDSTLTSTHTTTGGGQSSTATTQDDGIDKKPVTFTCTKDALTLTMQGSKFTIPFR</sequence>
<reference evidence="3" key="1">
    <citation type="submission" date="2018-09" db="EMBL/GenBank/DDBJ databases">
        <authorList>
            <person name="Zhu H."/>
        </authorList>
    </citation>
    <scope>NUCLEOTIDE SEQUENCE [LARGE SCALE GENOMIC DNA]</scope>
    <source>
        <strain evidence="3">K1W22B-1</strain>
    </source>
</reference>